<dbReference type="Pfam" id="PF12796">
    <property type="entry name" value="Ank_2"/>
    <property type="match status" value="1"/>
</dbReference>
<keyword evidence="6" id="KW-1185">Reference proteome</keyword>
<accession>A0A1B9GZW2</accession>
<sequence length="231" mass="24899">MVQASSSGKNLWVASSDGDLERVQFLIETEGMTPNDKDANSYTPMHAASSYAHFDLLEYLLSKGGDPNIQDDDGDTPLYVVESVEVARWLVEQGADPASVNEEGLTAADALEDDHPEIAQYLRSLLPESARDDEGEAPTSSIDADPTANSSISQLALDNFTSSQSSALMEEAQRIMEECARTGEDPDERLREVVERAVGAGLAFGRGAVQQEEEGGEGVVEGDDSKRAREE</sequence>
<feature type="region of interest" description="Disordered" evidence="4">
    <location>
        <begin position="202"/>
        <end position="231"/>
    </location>
</feature>
<name>A0A1B9GZW2_9TREE</name>
<dbReference type="SUPFAM" id="SSF48403">
    <property type="entry name" value="Ankyrin repeat"/>
    <property type="match status" value="1"/>
</dbReference>
<proteinExistence type="predicted"/>
<dbReference type="InterPro" id="IPR002110">
    <property type="entry name" value="Ankyrin_rpt"/>
</dbReference>
<dbReference type="PROSITE" id="PS50088">
    <property type="entry name" value="ANK_REPEAT"/>
    <property type="match status" value="1"/>
</dbReference>
<organism evidence="5 6">
    <name type="scientific">Kwoniella heveanensis BCC8398</name>
    <dbReference type="NCBI Taxonomy" id="1296120"/>
    <lineage>
        <taxon>Eukaryota</taxon>
        <taxon>Fungi</taxon>
        <taxon>Dikarya</taxon>
        <taxon>Basidiomycota</taxon>
        <taxon>Agaricomycotina</taxon>
        <taxon>Tremellomycetes</taxon>
        <taxon>Tremellales</taxon>
        <taxon>Cryptococcaceae</taxon>
        <taxon>Kwoniella</taxon>
    </lineage>
</organism>
<protein>
    <submittedName>
        <fullName evidence="5">Ankyrin repeat-containing protein</fullName>
    </submittedName>
</protein>
<dbReference type="EMBL" id="KI669495">
    <property type="protein sequence ID" value="OCF36566.1"/>
    <property type="molecule type" value="Genomic_DNA"/>
</dbReference>
<reference evidence="6" key="2">
    <citation type="submission" date="2013-12" db="EMBL/GenBank/DDBJ databases">
        <title>Evolution of pathogenesis and genome organization in the Tremellales.</title>
        <authorList>
            <person name="Cuomo C."/>
            <person name="Litvintseva A."/>
            <person name="Heitman J."/>
            <person name="Chen Y."/>
            <person name="Sun S."/>
            <person name="Springer D."/>
            <person name="Dromer F."/>
            <person name="Young S."/>
            <person name="Zeng Q."/>
            <person name="Chapman S."/>
            <person name="Gujja S."/>
            <person name="Saif S."/>
            <person name="Birren B."/>
        </authorList>
    </citation>
    <scope>NUCLEOTIDE SEQUENCE [LARGE SCALE GENOMIC DNA]</scope>
    <source>
        <strain evidence="6">BCC8398</strain>
    </source>
</reference>
<evidence type="ECO:0000256" key="1">
    <source>
        <dbReference type="ARBA" id="ARBA00022737"/>
    </source>
</evidence>
<dbReference type="PROSITE" id="PS50297">
    <property type="entry name" value="ANK_REP_REGION"/>
    <property type="match status" value="1"/>
</dbReference>
<evidence type="ECO:0000256" key="3">
    <source>
        <dbReference type="PROSITE-ProRule" id="PRU00023"/>
    </source>
</evidence>
<evidence type="ECO:0000256" key="2">
    <source>
        <dbReference type="ARBA" id="ARBA00023043"/>
    </source>
</evidence>
<feature type="repeat" description="ANK" evidence="3">
    <location>
        <begin position="40"/>
        <end position="72"/>
    </location>
</feature>
<feature type="region of interest" description="Disordered" evidence="4">
    <location>
        <begin position="128"/>
        <end position="148"/>
    </location>
</feature>
<gene>
    <name evidence="5" type="ORF">I316_01817</name>
</gene>
<dbReference type="OrthoDB" id="19174at2759"/>
<dbReference type="AlphaFoldDB" id="A0A1B9GZW2"/>
<feature type="compositionally biased region" description="Polar residues" evidence="4">
    <location>
        <begin position="138"/>
        <end position="148"/>
    </location>
</feature>
<reference evidence="5 6" key="1">
    <citation type="submission" date="2013-07" db="EMBL/GenBank/DDBJ databases">
        <title>The Genome Sequence of Cryptococcus heveanensis BCC8398.</title>
        <authorList>
            <consortium name="The Broad Institute Genome Sequencing Platform"/>
            <person name="Cuomo C."/>
            <person name="Litvintseva A."/>
            <person name="Chen Y."/>
            <person name="Heitman J."/>
            <person name="Sun S."/>
            <person name="Springer D."/>
            <person name="Dromer F."/>
            <person name="Young S.K."/>
            <person name="Zeng Q."/>
            <person name="Gargeya S."/>
            <person name="Fitzgerald M."/>
            <person name="Abouelleil A."/>
            <person name="Alvarado L."/>
            <person name="Berlin A.M."/>
            <person name="Chapman S.B."/>
            <person name="Dewar J."/>
            <person name="Goldberg J."/>
            <person name="Griggs A."/>
            <person name="Gujja S."/>
            <person name="Hansen M."/>
            <person name="Howarth C."/>
            <person name="Imamovic A."/>
            <person name="Larimer J."/>
            <person name="McCowan C."/>
            <person name="Murphy C."/>
            <person name="Pearson M."/>
            <person name="Priest M."/>
            <person name="Roberts A."/>
            <person name="Saif S."/>
            <person name="Shea T."/>
            <person name="Sykes S."/>
            <person name="Wortman J."/>
            <person name="Nusbaum C."/>
            <person name="Birren B."/>
        </authorList>
    </citation>
    <scope>NUCLEOTIDE SEQUENCE [LARGE SCALE GENOMIC DNA]</scope>
    <source>
        <strain evidence="5 6">BCC8398</strain>
    </source>
</reference>
<keyword evidence="2 3" id="KW-0040">ANK repeat</keyword>
<dbReference type="Gene3D" id="1.25.40.20">
    <property type="entry name" value="Ankyrin repeat-containing domain"/>
    <property type="match status" value="1"/>
</dbReference>
<dbReference type="Proteomes" id="UP000092666">
    <property type="component" value="Unassembled WGS sequence"/>
</dbReference>
<dbReference type="STRING" id="1296120.A0A1B9GZW2"/>
<dbReference type="PANTHER" id="PTHR24171">
    <property type="entry name" value="ANKYRIN REPEAT DOMAIN-CONTAINING PROTEIN 39-RELATED"/>
    <property type="match status" value="1"/>
</dbReference>
<evidence type="ECO:0000256" key="4">
    <source>
        <dbReference type="SAM" id="MobiDB-lite"/>
    </source>
</evidence>
<evidence type="ECO:0000313" key="6">
    <source>
        <dbReference type="Proteomes" id="UP000092666"/>
    </source>
</evidence>
<feature type="compositionally biased region" description="Acidic residues" evidence="4">
    <location>
        <begin position="211"/>
        <end position="222"/>
    </location>
</feature>
<dbReference type="InterPro" id="IPR036770">
    <property type="entry name" value="Ankyrin_rpt-contain_sf"/>
</dbReference>
<evidence type="ECO:0000313" key="5">
    <source>
        <dbReference type="EMBL" id="OCF36566.1"/>
    </source>
</evidence>
<dbReference type="SMART" id="SM00248">
    <property type="entry name" value="ANK"/>
    <property type="match status" value="2"/>
</dbReference>
<keyword evidence="1" id="KW-0677">Repeat</keyword>